<accession>A0A8S5MDM9</accession>
<sequence>MITAIAILKEFLPIQQNEVTKQLIQASLRLAPTLKDHIILRWIHDSECSTFLYGIDTETSYNHLESLIAKEGIAIQRFPYGCLFFTDPDLEELDPSIKTLLKTLKEYNPLRKYQKDARVLSVESYIKSLQER</sequence>
<reference evidence="1" key="1">
    <citation type="journal article" date="2021" name="Proc. Natl. Acad. Sci. U.S.A.">
        <title>A Catalog of Tens of Thousands of Viruses from Human Metagenomes Reveals Hidden Associations with Chronic Diseases.</title>
        <authorList>
            <person name="Tisza M.J."/>
            <person name="Buck C.B."/>
        </authorList>
    </citation>
    <scope>NUCLEOTIDE SEQUENCE</scope>
    <source>
        <strain evidence="1">CtYh54</strain>
    </source>
</reference>
<protein>
    <submittedName>
        <fullName evidence="1">Uncharacterized protein</fullName>
    </submittedName>
</protein>
<organism evidence="1">
    <name type="scientific">Siphoviridae sp. ctYh54</name>
    <dbReference type="NCBI Taxonomy" id="2826379"/>
    <lineage>
        <taxon>Viruses</taxon>
        <taxon>Duplodnaviria</taxon>
        <taxon>Heunggongvirae</taxon>
        <taxon>Uroviricota</taxon>
        <taxon>Caudoviricetes</taxon>
    </lineage>
</organism>
<dbReference type="EMBL" id="BK014884">
    <property type="protein sequence ID" value="DAD80441.1"/>
    <property type="molecule type" value="Genomic_DNA"/>
</dbReference>
<proteinExistence type="predicted"/>
<name>A0A8S5MDM9_9CAUD</name>
<evidence type="ECO:0000313" key="1">
    <source>
        <dbReference type="EMBL" id="DAD80441.1"/>
    </source>
</evidence>